<evidence type="ECO:0000256" key="5">
    <source>
        <dbReference type="SAM" id="MobiDB-lite"/>
    </source>
</evidence>
<dbReference type="PANTHER" id="PTHR11977:SF30">
    <property type="entry name" value="VILLIN-LIKE PROTEIN"/>
    <property type="match status" value="1"/>
</dbReference>
<evidence type="ECO:0000256" key="4">
    <source>
        <dbReference type="ARBA" id="ARBA00023203"/>
    </source>
</evidence>
<dbReference type="Bgee" id="ENSCHIG00000021533">
    <property type="expression patterns" value="Expressed in metanephros cortex and 11 other cell types or tissues"/>
</dbReference>
<dbReference type="FunFam" id="3.40.20.10:FF:000001">
    <property type="entry name" value="Gelsolin"/>
    <property type="match status" value="1"/>
</dbReference>
<feature type="compositionally biased region" description="Basic and acidic residues" evidence="5">
    <location>
        <begin position="778"/>
        <end position="788"/>
    </location>
</feature>
<dbReference type="Gene3D" id="3.40.20.10">
    <property type="entry name" value="Severin"/>
    <property type="match status" value="6"/>
</dbReference>
<protein>
    <submittedName>
        <fullName evidence="7">Villin like</fullName>
    </submittedName>
</protein>
<comment type="similarity">
    <text evidence="1">Belongs to the villin/gelsolin family.</text>
</comment>
<feature type="domain" description="HP" evidence="6">
    <location>
        <begin position="763"/>
        <end position="829"/>
    </location>
</feature>
<dbReference type="CDD" id="cd11289">
    <property type="entry name" value="gelsolin_S2_like"/>
    <property type="match status" value="1"/>
</dbReference>
<reference evidence="7" key="3">
    <citation type="submission" date="2025-09" db="UniProtKB">
        <authorList>
            <consortium name="Ensembl"/>
        </authorList>
    </citation>
    <scope>IDENTIFICATION</scope>
</reference>
<dbReference type="GO" id="GO:0005737">
    <property type="term" value="C:cytoplasm"/>
    <property type="evidence" value="ECO:0007669"/>
    <property type="project" value="TreeGrafter"/>
</dbReference>
<dbReference type="SMART" id="SM00262">
    <property type="entry name" value="GEL"/>
    <property type="match status" value="6"/>
</dbReference>
<dbReference type="GO" id="GO:0051014">
    <property type="term" value="P:actin filament severing"/>
    <property type="evidence" value="ECO:0007669"/>
    <property type="project" value="TreeGrafter"/>
</dbReference>
<keyword evidence="4" id="KW-0009">Actin-binding</keyword>
<organism evidence="7 8">
    <name type="scientific">Capra hircus</name>
    <name type="common">Goat</name>
    <dbReference type="NCBI Taxonomy" id="9925"/>
    <lineage>
        <taxon>Eukaryota</taxon>
        <taxon>Metazoa</taxon>
        <taxon>Chordata</taxon>
        <taxon>Craniata</taxon>
        <taxon>Vertebrata</taxon>
        <taxon>Euteleostomi</taxon>
        <taxon>Mammalia</taxon>
        <taxon>Eutheria</taxon>
        <taxon>Laurasiatheria</taxon>
        <taxon>Artiodactyla</taxon>
        <taxon>Ruminantia</taxon>
        <taxon>Pecora</taxon>
        <taxon>Bovidae</taxon>
        <taxon>Caprinae</taxon>
        <taxon>Capra</taxon>
    </lineage>
</organism>
<dbReference type="InterPro" id="IPR036886">
    <property type="entry name" value="Villin_headpiece_dom_sf"/>
</dbReference>
<dbReference type="SUPFAM" id="SSF55753">
    <property type="entry name" value="Actin depolymerizing proteins"/>
    <property type="match status" value="4"/>
</dbReference>
<dbReference type="PANTHER" id="PTHR11977">
    <property type="entry name" value="VILLIN"/>
    <property type="match status" value="1"/>
</dbReference>
<dbReference type="GO" id="GO:0015629">
    <property type="term" value="C:actin cytoskeleton"/>
    <property type="evidence" value="ECO:0007669"/>
    <property type="project" value="TreeGrafter"/>
</dbReference>
<dbReference type="InterPro" id="IPR003128">
    <property type="entry name" value="Villin_headpiece"/>
</dbReference>
<dbReference type="GO" id="GO:0051016">
    <property type="term" value="P:barbed-end actin filament capping"/>
    <property type="evidence" value="ECO:0007669"/>
    <property type="project" value="TreeGrafter"/>
</dbReference>
<dbReference type="SUPFAM" id="SSF47050">
    <property type="entry name" value="VHP, Villin headpiece domain"/>
    <property type="match status" value="1"/>
</dbReference>
<sequence length="829" mass="93586">MDPRRGLPNTESHRDLHIWIIENLQMVPVPEPAYGNFFEKHCYVVLHVPQRLKATPGAPKDLHYWIGKMAGAGAEGAPGSLLRHLKEALGGAAVQHREVQGRESACFRSYFRSGIIYRKGGLASARKHVETNVYNIQRLLRIRGGKHVSATEVELSWHSFNKSDVFLLDLGRLMIQWNGPKASAAKKARGLFLTHSLRDRERGGRAQVSVVDDEAEATDLMEIMEAVLGHRVRNLHAAMPSKRMSELQKANVHLYQICQKSKDLVVQELSTCPLTQDLLQEENCYMLDQGSFKIYVWQGRLASLQERGAAFRRALVSFIQAKGYPSYTSVEVMDDGAESAGFKQLFRSWSGQQRKNKNLSKLLQVKLDVGKLHSQPELAAQLRMVDDASGSVQVWCVQDSCRRPVDPKRHGQLCADCCYLVLYTYRRMGLIQHVLYLWQGLQATAHEISALRANAEELDLWYHGALVQEHVTMGSEPPHFLAIFQGQLMIFQVGLTSLLPPRPPHPTVLFHIQGTDSYNTRTVEVPARASALNSNDVFLLVTANLCYLWFGKGCSGDQREMARTVVTIISREDMEIVLEGQEPPDFWEALGGQAPYCSNKRPPEDVCDFQPRLFECSCQAGPLVLTEVVFFSQEDLDKYDVMLLDAWQEIFLWLGAAASEWKQKAVAWGQEYLKTHPAGRSLATPIVLVKQGHEPPTFTGWFCSWDPYKWNVTSQGSLSPSFLSLSPVSWQEIVNFQLSRWPGNDRAGPLALRALKSSEDSSESWSSSYQSSPRSHRAAKDLPEGVDPAHKEAYLSDSDFQDIFGKSKEEFYSMAKWRQQQEKKQLGFF</sequence>
<dbReference type="InterPro" id="IPR029006">
    <property type="entry name" value="ADF-H/Gelsolin-like_dom_sf"/>
</dbReference>
<evidence type="ECO:0000259" key="6">
    <source>
        <dbReference type="PROSITE" id="PS51089"/>
    </source>
</evidence>
<keyword evidence="2" id="KW-0117">Actin capping</keyword>
<evidence type="ECO:0000313" key="8">
    <source>
        <dbReference type="Proteomes" id="UP000291000"/>
    </source>
</evidence>
<dbReference type="InterPro" id="IPR007122">
    <property type="entry name" value="Villin/Gelsolin"/>
</dbReference>
<name>A0A452FJS4_CAPHI</name>
<feature type="compositionally biased region" description="Low complexity" evidence="5">
    <location>
        <begin position="763"/>
        <end position="773"/>
    </location>
</feature>
<dbReference type="CDD" id="cd11288">
    <property type="entry name" value="gelsolin_S5_like"/>
    <property type="match status" value="1"/>
</dbReference>
<dbReference type="Pfam" id="PF02209">
    <property type="entry name" value="VHP"/>
    <property type="match status" value="1"/>
</dbReference>
<feature type="region of interest" description="Disordered" evidence="5">
    <location>
        <begin position="762"/>
        <end position="788"/>
    </location>
</feature>
<reference evidence="7" key="2">
    <citation type="submission" date="2025-08" db="UniProtKB">
        <authorList>
            <consortium name="Ensembl"/>
        </authorList>
    </citation>
    <scope>IDENTIFICATION</scope>
</reference>
<dbReference type="Proteomes" id="UP000291000">
    <property type="component" value="Chromosome 22"/>
</dbReference>
<proteinExistence type="inferred from homology"/>
<dbReference type="CDD" id="cd11293">
    <property type="entry name" value="gelsolin_S4_like"/>
    <property type="match status" value="1"/>
</dbReference>
<gene>
    <name evidence="7" type="primary">VILL</name>
</gene>
<dbReference type="GO" id="GO:0008154">
    <property type="term" value="P:actin polymerization or depolymerization"/>
    <property type="evidence" value="ECO:0007669"/>
    <property type="project" value="TreeGrafter"/>
</dbReference>
<dbReference type="GO" id="GO:0051015">
    <property type="term" value="F:actin filament binding"/>
    <property type="evidence" value="ECO:0007669"/>
    <property type="project" value="InterPro"/>
</dbReference>
<dbReference type="GO" id="GO:0005546">
    <property type="term" value="F:phosphatidylinositol-4,5-bisphosphate binding"/>
    <property type="evidence" value="ECO:0007669"/>
    <property type="project" value="TreeGrafter"/>
</dbReference>
<dbReference type="InterPro" id="IPR007123">
    <property type="entry name" value="Gelsolin-like_dom"/>
</dbReference>
<dbReference type="AlphaFoldDB" id="A0A452FJS4"/>
<dbReference type="PROSITE" id="PS51089">
    <property type="entry name" value="HP"/>
    <property type="match status" value="1"/>
</dbReference>
<dbReference type="Gene3D" id="1.10.950.10">
    <property type="entry name" value="Villin headpiece domain"/>
    <property type="match status" value="1"/>
</dbReference>
<dbReference type="Pfam" id="PF00626">
    <property type="entry name" value="Gelsolin"/>
    <property type="match status" value="6"/>
</dbReference>
<dbReference type="SMART" id="SM00153">
    <property type="entry name" value="VHP"/>
    <property type="match status" value="1"/>
</dbReference>
<evidence type="ECO:0000313" key="7">
    <source>
        <dbReference type="Ensembl" id="ENSCHIP00000024343.1"/>
    </source>
</evidence>
<dbReference type="Ensembl" id="ENSCHIT00000032203.1">
    <property type="protein sequence ID" value="ENSCHIP00000024343.1"/>
    <property type="gene ID" value="ENSCHIG00000021533.1"/>
</dbReference>
<dbReference type="SUPFAM" id="SSF82754">
    <property type="entry name" value="C-terminal, gelsolin-like domain of Sec23/24"/>
    <property type="match status" value="2"/>
</dbReference>
<dbReference type="FunFam" id="3.40.20.10:FF:000005">
    <property type="entry name" value="Gelsolin"/>
    <property type="match status" value="1"/>
</dbReference>
<dbReference type="CDD" id="cd11292">
    <property type="entry name" value="gelsolin_S3_like"/>
    <property type="match status" value="1"/>
</dbReference>
<evidence type="ECO:0000256" key="1">
    <source>
        <dbReference type="ARBA" id="ARBA00008418"/>
    </source>
</evidence>
<reference evidence="7 8" key="1">
    <citation type="submission" date="2016-04" db="EMBL/GenBank/DDBJ databases">
        <title>Polished mammalian reference genomes with single-molecule sequencing and chromosome conformation capture applied to the Capra hircus genome.</title>
        <authorList>
            <person name="Bickhart D.M."/>
            <person name="Koren S."/>
            <person name="Rosen B."/>
            <person name="Hastie A."/>
            <person name="Liachko I."/>
            <person name="Sullivan S.T."/>
            <person name="Burton J."/>
            <person name="Sayre B.L."/>
            <person name="Huson H.J."/>
            <person name="Lee J."/>
            <person name="Lam E."/>
            <person name="Kelley C.M."/>
            <person name="Hutchison J.L."/>
            <person name="Zhou Y."/>
            <person name="Sun J."/>
            <person name="Crisa A."/>
            <person name="Schwartz J.C."/>
            <person name="Hammond J.A."/>
            <person name="Schroeder S.G."/>
            <person name="Liu G.E."/>
            <person name="Dunham M."/>
            <person name="Shendure J."/>
            <person name="Sonstegard T.S."/>
            <person name="Phillippy A.M."/>
            <person name="Van Tassell C.P."/>
            <person name="Smith T.P."/>
        </authorList>
    </citation>
    <scope>NUCLEOTIDE SEQUENCE [LARGE SCALE GENOMIC DNA]</scope>
</reference>
<evidence type="ECO:0000256" key="2">
    <source>
        <dbReference type="ARBA" id="ARBA00022467"/>
    </source>
</evidence>
<dbReference type="EMBL" id="LWLT01000024">
    <property type="status" value="NOT_ANNOTATED_CDS"/>
    <property type="molecule type" value="Genomic_DNA"/>
</dbReference>
<keyword evidence="3" id="KW-0677">Repeat</keyword>
<dbReference type="CDD" id="cd11291">
    <property type="entry name" value="gelsolin_S6_like"/>
    <property type="match status" value="1"/>
</dbReference>
<evidence type="ECO:0000256" key="3">
    <source>
        <dbReference type="ARBA" id="ARBA00022737"/>
    </source>
</evidence>
<dbReference type="GeneTree" id="ENSGT00940000160253"/>
<accession>A0A452FJS4</accession>
<dbReference type="InterPro" id="IPR036180">
    <property type="entry name" value="Gelsolin-like_dom_sf"/>
</dbReference>
<dbReference type="PRINTS" id="PR00597">
    <property type="entry name" value="GELSOLIN"/>
</dbReference>
<keyword evidence="8" id="KW-1185">Reference proteome</keyword>